<dbReference type="EMBL" id="MLCO01000045">
    <property type="protein sequence ID" value="ONG56313.1"/>
    <property type="molecule type" value="Genomic_DNA"/>
</dbReference>
<dbReference type="RefSeq" id="WP_076956516.1">
    <property type="nucleotide sequence ID" value="NZ_MLCO01000045.1"/>
</dbReference>
<dbReference type="Proteomes" id="UP000188879">
    <property type="component" value="Unassembled WGS sequence"/>
</dbReference>
<comment type="caution">
    <text evidence="2">The sequence shown here is derived from an EMBL/GenBank/DDBJ whole genome shotgun (WGS) entry which is preliminary data.</text>
</comment>
<dbReference type="AlphaFoldDB" id="A0A1V2H5A5"/>
<name>A0A1V2H5A5_9PROT</name>
<evidence type="ECO:0000259" key="1">
    <source>
        <dbReference type="Pfam" id="PF14534"/>
    </source>
</evidence>
<dbReference type="Pfam" id="PF14534">
    <property type="entry name" value="DUF4440"/>
    <property type="match status" value="1"/>
</dbReference>
<accession>A0A1V2H5A5</accession>
<evidence type="ECO:0000313" key="3">
    <source>
        <dbReference type="Proteomes" id="UP000188879"/>
    </source>
</evidence>
<dbReference type="Gene3D" id="3.10.450.50">
    <property type="match status" value="1"/>
</dbReference>
<dbReference type="InterPro" id="IPR027843">
    <property type="entry name" value="DUF4440"/>
</dbReference>
<reference evidence="2 3" key="1">
    <citation type="submission" date="2016-10" db="EMBL/GenBank/DDBJ databases">
        <title>Draft Genome sequence of Roseomonas sp. strain M3.</title>
        <authorList>
            <person name="Subhash Y."/>
            <person name="Lee S."/>
        </authorList>
    </citation>
    <scope>NUCLEOTIDE SEQUENCE [LARGE SCALE GENOMIC DNA]</scope>
    <source>
        <strain evidence="2 3">M3</strain>
    </source>
</reference>
<gene>
    <name evidence="2" type="ORF">BKE38_06230</name>
</gene>
<keyword evidence="3" id="KW-1185">Reference proteome</keyword>
<evidence type="ECO:0000313" key="2">
    <source>
        <dbReference type="EMBL" id="ONG56313.1"/>
    </source>
</evidence>
<protein>
    <recommendedName>
        <fullName evidence="1">DUF4440 domain-containing protein</fullName>
    </recommendedName>
</protein>
<feature type="domain" description="DUF4440" evidence="1">
    <location>
        <begin position="7"/>
        <end position="107"/>
    </location>
</feature>
<dbReference type="SUPFAM" id="SSF54427">
    <property type="entry name" value="NTF2-like"/>
    <property type="match status" value="1"/>
</dbReference>
<proteinExistence type="predicted"/>
<organism evidence="2 3">
    <name type="scientific">Teichococcus deserti</name>
    <dbReference type="NCBI Taxonomy" id="1817963"/>
    <lineage>
        <taxon>Bacteria</taxon>
        <taxon>Pseudomonadati</taxon>
        <taxon>Pseudomonadota</taxon>
        <taxon>Alphaproteobacteria</taxon>
        <taxon>Acetobacterales</taxon>
        <taxon>Roseomonadaceae</taxon>
        <taxon>Roseomonas</taxon>
    </lineage>
</organism>
<sequence>MTTDHPVLALEDRLAAAMKASDAATLDGLLAEGLVFIDQNGRSQGKTEDLAIHRSGLLRLDRLEIADRQLRALGADAAVVTLRVRLEGRFRGAHVAGHFAYTRVWQQMIDQKTGEGVWQVVAAHCSTVA</sequence>
<dbReference type="InterPro" id="IPR032710">
    <property type="entry name" value="NTF2-like_dom_sf"/>
</dbReference>